<reference evidence="1 2" key="1">
    <citation type="journal article" date="2016" name="Antonie Van Leeuwenhoek">
        <title>Lysinibacillus endophyticus sp. nov., an indole-3-acetic acid producing endophytic bacterium isolated from corn root (Zea mays cv. Xinken-5).</title>
        <authorList>
            <person name="Yu J."/>
            <person name="Guan X."/>
            <person name="Liu C."/>
            <person name="Xiang W."/>
            <person name="Yu Z."/>
            <person name="Liu X."/>
            <person name="Wang G."/>
        </authorList>
    </citation>
    <scope>NUCLEOTIDE SEQUENCE [LARGE SCALE GENOMIC DNA]</scope>
    <source>
        <strain evidence="1 2">DSM 100506</strain>
    </source>
</reference>
<keyword evidence="2" id="KW-1185">Reference proteome</keyword>
<gene>
    <name evidence="1" type="ORF">D8M03_04920</name>
</gene>
<dbReference type="RefSeq" id="WP_121213661.1">
    <property type="nucleotide sequence ID" value="NZ_JBBYAI010000001.1"/>
</dbReference>
<name>A0A494Z8J6_9BACL</name>
<evidence type="ECO:0000313" key="1">
    <source>
        <dbReference type="EMBL" id="RKQ18936.1"/>
    </source>
</evidence>
<dbReference type="EMBL" id="RBZN01000007">
    <property type="protein sequence ID" value="RKQ18936.1"/>
    <property type="molecule type" value="Genomic_DNA"/>
</dbReference>
<accession>A0A494Z8J6</accession>
<protein>
    <submittedName>
        <fullName evidence="1">Uncharacterized protein</fullName>
    </submittedName>
</protein>
<sequence length="485" mass="56988">MLKIDELLLAETKGKIDNSLEEAIQRVCPCKKEIDDSVFGSLLALDSILITKEKAKNIIYSTVEEFWGNIDLFLHSTLQTTTIDIENANERLHSFITSKTGKKAIFDHLLIHNHFEFDNLLALVFGKDIKLSFPAGGLQQINLFQIGKKFFLHIIYNDKNEFWNILFAKKIYSIFLQTPLQKIKDVMQLMDCFKFILEKHYTLNQSVVVTNNLIKQLDEQNVRSYQLKELHLFNLILHFNGGKRHYKKLNRLIEWILSSWGNGKWALSEKENALLVYMLAMNASEQNDIEKVIEYGRYLIHQDRLINHSIELLVEYSNVLPNLKPEPATLVKGYNKNYLEQIFYILIDALIQNEQFDEVISLLKKHEIASCSSIYDYFNAPQFDQDMLHRIEATVQRDIAYIVHNSPQHVLQSIEIWLNDYQNVKSPYYEIAIETSNHVCNLLKVFFATEQYELFEKLIEVYNKYLKIDSHYYELREFVSKYVKA</sequence>
<organism evidence="1 2">
    <name type="scientific">Ureibacillus endophyticus</name>
    <dbReference type="NCBI Taxonomy" id="1978490"/>
    <lineage>
        <taxon>Bacteria</taxon>
        <taxon>Bacillati</taxon>
        <taxon>Bacillota</taxon>
        <taxon>Bacilli</taxon>
        <taxon>Bacillales</taxon>
        <taxon>Caryophanaceae</taxon>
        <taxon>Ureibacillus</taxon>
    </lineage>
</organism>
<dbReference type="OrthoDB" id="2446869at2"/>
<dbReference type="AlphaFoldDB" id="A0A494Z8J6"/>
<evidence type="ECO:0000313" key="2">
    <source>
        <dbReference type="Proteomes" id="UP000272238"/>
    </source>
</evidence>
<dbReference type="Proteomes" id="UP000272238">
    <property type="component" value="Unassembled WGS sequence"/>
</dbReference>
<proteinExistence type="predicted"/>
<comment type="caution">
    <text evidence="1">The sequence shown here is derived from an EMBL/GenBank/DDBJ whole genome shotgun (WGS) entry which is preliminary data.</text>
</comment>